<organism evidence="1">
    <name type="scientific">bioreactor metagenome</name>
    <dbReference type="NCBI Taxonomy" id="1076179"/>
    <lineage>
        <taxon>unclassified sequences</taxon>
        <taxon>metagenomes</taxon>
        <taxon>ecological metagenomes</taxon>
    </lineage>
</organism>
<comment type="caution">
    <text evidence="1">The sequence shown here is derived from an EMBL/GenBank/DDBJ whole genome shotgun (WGS) entry which is preliminary data.</text>
</comment>
<dbReference type="AlphaFoldDB" id="A0A644YE21"/>
<evidence type="ECO:0000313" key="1">
    <source>
        <dbReference type="EMBL" id="MPM24414.1"/>
    </source>
</evidence>
<reference evidence="1" key="1">
    <citation type="submission" date="2019-08" db="EMBL/GenBank/DDBJ databases">
        <authorList>
            <person name="Kucharzyk K."/>
            <person name="Murdoch R.W."/>
            <person name="Higgins S."/>
            <person name="Loffler F."/>
        </authorList>
    </citation>
    <scope>NUCLEOTIDE SEQUENCE</scope>
</reference>
<accession>A0A644YE21</accession>
<proteinExistence type="predicted"/>
<protein>
    <submittedName>
        <fullName evidence="1">Uncharacterized protein</fullName>
    </submittedName>
</protein>
<gene>
    <name evidence="1" type="ORF">SDC9_70896</name>
</gene>
<name>A0A644YE21_9ZZZZ</name>
<dbReference type="EMBL" id="VSSQ01004257">
    <property type="protein sequence ID" value="MPM24414.1"/>
    <property type="molecule type" value="Genomic_DNA"/>
</dbReference>
<sequence length="139" mass="16119">MKSNFSIIDNYALEIAGRHIDLHNNFDFVGFEYNVADREIKLHWIKSEGAWVDKNECSSLVLTHTGVTFFRVFEQDEENTYEDDCCLGEITFFPSAAREINDSIIQQPEPNDGDDVIYRFENGRIIRIHCDQIELGIKP</sequence>